<dbReference type="SMART" id="SM00408">
    <property type="entry name" value="IGc2"/>
    <property type="match status" value="2"/>
</dbReference>
<dbReference type="Proteomes" id="UP000007879">
    <property type="component" value="Unassembled WGS sequence"/>
</dbReference>
<dbReference type="KEGG" id="aqu:109593368"/>
<reference evidence="3" key="1">
    <citation type="journal article" date="2010" name="Nature">
        <title>The Amphimedon queenslandica genome and the evolution of animal complexity.</title>
        <authorList>
            <person name="Srivastava M."/>
            <person name="Simakov O."/>
            <person name="Chapman J."/>
            <person name="Fahey B."/>
            <person name="Gauthier M.E."/>
            <person name="Mitros T."/>
            <person name="Richards G.S."/>
            <person name="Conaco C."/>
            <person name="Dacre M."/>
            <person name="Hellsten U."/>
            <person name="Larroux C."/>
            <person name="Putnam N.H."/>
            <person name="Stanke M."/>
            <person name="Adamska M."/>
            <person name="Darling A."/>
            <person name="Degnan S.M."/>
            <person name="Oakley T.H."/>
            <person name="Plachetzki D.C."/>
            <person name="Zhai Y."/>
            <person name="Adamski M."/>
            <person name="Calcino A."/>
            <person name="Cummins S.F."/>
            <person name="Goodstein D.M."/>
            <person name="Harris C."/>
            <person name="Jackson D.J."/>
            <person name="Leys S.P."/>
            <person name="Shu S."/>
            <person name="Woodcroft B.J."/>
            <person name="Vervoort M."/>
            <person name="Kosik K.S."/>
            <person name="Manning G."/>
            <person name="Degnan B.M."/>
            <person name="Rokhsar D.S."/>
        </authorList>
    </citation>
    <scope>NUCLEOTIDE SEQUENCE [LARGE SCALE GENOMIC DNA]</scope>
</reference>
<sequence length="296" mass="30585">GTGPVLTLRNIDSSVGGTYHCVVVNEAGFDIETATLYITPTIVTHPMSVNTTAGSSLVVKAPNYDLGTIVYSTNGYYRCIAYTNVSNIINETASNPAIVSVSPAGIVSVSPFSATVSGGDNVTLTCSAGGGPNNIFTWAHANIGQISDGGRFIIESTSSSTLTITDVIGADFGAYTCQVSNLAGSSSATSEITTSPEGFSAISPVNNITLDRGDDITLNCATTAGPPSNIMYDWYHNATQSVCCPFGQDANITQLVEQRTVSRVGMSSDLELTSVNASHGGTYECILSNDAGSEAL</sequence>
<dbReference type="Gene3D" id="2.60.40.10">
    <property type="entry name" value="Immunoglobulins"/>
    <property type="match status" value="3"/>
</dbReference>
<dbReference type="RefSeq" id="XP_019864032.1">
    <property type="nucleotide sequence ID" value="XM_020008473.1"/>
</dbReference>
<organism evidence="2 3">
    <name type="scientific">Amphimedon queenslandica</name>
    <name type="common">Sponge</name>
    <dbReference type="NCBI Taxonomy" id="400682"/>
    <lineage>
        <taxon>Eukaryota</taxon>
        <taxon>Metazoa</taxon>
        <taxon>Porifera</taxon>
        <taxon>Demospongiae</taxon>
        <taxon>Heteroscleromorpha</taxon>
        <taxon>Haplosclerida</taxon>
        <taxon>Niphatidae</taxon>
        <taxon>Amphimedon</taxon>
    </lineage>
</organism>
<feature type="domain" description="Ig-like" evidence="1">
    <location>
        <begin position="96"/>
        <end position="195"/>
    </location>
</feature>
<accession>A0AAN0K4E3</accession>
<evidence type="ECO:0000259" key="1">
    <source>
        <dbReference type="PROSITE" id="PS50835"/>
    </source>
</evidence>
<dbReference type="InterPro" id="IPR003599">
    <property type="entry name" value="Ig_sub"/>
</dbReference>
<dbReference type="SUPFAM" id="SSF48726">
    <property type="entry name" value="Immunoglobulin"/>
    <property type="match status" value="3"/>
</dbReference>
<keyword evidence="3" id="KW-1185">Reference proteome</keyword>
<dbReference type="PANTHER" id="PTHR46013:SF7">
    <property type="entry name" value="IG-LIKE DOMAIN-CONTAINING PROTEIN"/>
    <property type="match status" value="1"/>
</dbReference>
<feature type="domain" description="Ig-like" evidence="1">
    <location>
        <begin position="196"/>
        <end position="296"/>
    </location>
</feature>
<evidence type="ECO:0000313" key="2">
    <source>
        <dbReference type="EnsemblMetazoa" id="XP_019864032.1"/>
    </source>
</evidence>
<dbReference type="InterPro" id="IPR003598">
    <property type="entry name" value="Ig_sub2"/>
</dbReference>
<protein>
    <recommendedName>
        <fullName evidence="1">Ig-like domain-containing protein</fullName>
    </recommendedName>
</protein>
<dbReference type="AlphaFoldDB" id="A0AAN0K4E3"/>
<dbReference type="InterPro" id="IPR013783">
    <property type="entry name" value="Ig-like_fold"/>
</dbReference>
<dbReference type="InterPro" id="IPR007110">
    <property type="entry name" value="Ig-like_dom"/>
</dbReference>
<name>A0AAN0K4E3_AMPQE</name>
<dbReference type="GeneID" id="109593368"/>
<dbReference type="SMART" id="SM00409">
    <property type="entry name" value="IG"/>
    <property type="match status" value="2"/>
</dbReference>
<dbReference type="EnsemblMetazoa" id="XM_020008473.1">
    <property type="protein sequence ID" value="XP_019864032.1"/>
    <property type="gene ID" value="LOC109593368"/>
</dbReference>
<reference evidence="2" key="2">
    <citation type="submission" date="2024-06" db="UniProtKB">
        <authorList>
            <consortium name="EnsemblMetazoa"/>
        </authorList>
    </citation>
    <scope>IDENTIFICATION</scope>
</reference>
<dbReference type="InterPro" id="IPR036179">
    <property type="entry name" value="Ig-like_dom_sf"/>
</dbReference>
<dbReference type="PROSITE" id="PS50835">
    <property type="entry name" value="IG_LIKE"/>
    <property type="match status" value="2"/>
</dbReference>
<dbReference type="Pfam" id="PF13927">
    <property type="entry name" value="Ig_3"/>
    <property type="match status" value="2"/>
</dbReference>
<evidence type="ECO:0000313" key="3">
    <source>
        <dbReference type="Proteomes" id="UP000007879"/>
    </source>
</evidence>
<dbReference type="PANTHER" id="PTHR46013">
    <property type="entry name" value="VASCULAR CELL ADHESION MOLECULE 1"/>
    <property type="match status" value="1"/>
</dbReference>
<proteinExistence type="predicted"/>